<feature type="compositionally biased region" description="Basic and acidic residues" evidence="1">
    <location>
        <begin position="81"/>
        <end position="96"/>
    </location>
</feature>
<comment type="caution">
    <text evidence="2">The sequence shown here is derived from an EMBL/GenBank/DDBJ whole genome shotgun (WGS) entry which is preliminary data.</text>
</comment>
<dbReference type="EMBL" id="LXFE01002252">
    <property type="protein sequence ID" value="OLL23161.1"/>
    <property type="molecule type" value="Genomic_DNA"/>
</dbReference>
<evidence type="ECO:0000313" key="3">
    <source>
        <dbReference type="Proteomes" id="UP000186594"/>
    </source>
</evidence>
<reference evidence="2 3" key="1">
    <citation type="submission" date="2016-04" db="EMBL/GenBank/DDBJ databases">
        <title>Evolutionary innovation and constraint leading to complex multicellularity in the Ascomycota.</title>
        <authorList>
            <person name="Cisse O."/>
            <person name="Nguyen A."/>
            <person name="Hewitt D.A."/>
            <person name="Jedd G."/>
            <person name="Stajich J.E."/>
        </authorList>
    </citation>
    <scope>NUCLEOTIDE SEQUENCE [LARGE SCALE GENOMIC DNA]</scope>
    <source>
        <strain evidence="2 3">DAH-3</strain>
    </source>
</reference>
<evidence type="ECO:0000313" key="2">
    <source>
        <dbReference type="EMBL" id="OLL23161.1"/>
    </source>
</evidence>
<evidence type="ECO:0000256" key="1">
    <source>
        <dbReference type="SAM" id="MobiDB-lite"/>
    </source>
</evidence>
<gene>
    <name evidence="2" type="ORF">NEOLI_000585</name>
</gene>
<feature type="region of interest" description="Disordered" evidence="1">
    <location>
        <begin position="1"/>
        <end position="32"/>
    </location>
</feature>
<name>A0A1U7LKV9_NEOID</name>
<protein>
    <submittedName>
        <fullName evidence="2">Uncharacterized protein</fullName>
    </submittedName>
</protein>
<dbReference type="Proteomes" id="UP000186594">
    <property type="component" value="Unassembled WGS sequence"/>
</dbReference>
<dbReference type="AlphaFoldDB" id="A0A1U7LKV9"/>
<proteinExistence type="predicted"/>
<organism evidence="2 3">
    <name type="scientific">Neolecta irregularis (strain DAH-3)</name>
    <dbReference type="NCBI Taxonomy" id="1198029"/>
    <lineage>
        <taxon>Eukaryota</taxon>
        <taxon>Fungi</taxon>
        <taxon>Dikarya</taxon>
        <taxon>Ascomycota</taxon>
        <taxon>Taphrinomycotina</taxon>
        <taxon>Neolectales</taxon>
        <taxon>Neolectaceae</taxon>
        <taxon>Neolecta</taxon>
    </lineage>
</organism>
<sequence>MAQLLTRADRPRRMSWESQSTFDDDDRNHSVRNVVRSEARDEAIGHRDQKHAHLENVYSSDLEHYAGHRDAPYDSSAFDPKLPEDSIPLRERERQRGSRHSLVAPPQRSRFTFVFARPYFVWVLSAVDGVADPDRAVVQCAYWADQLHAHQSGGAVSAVHAHDPEHYRLADAEFPVSERDDDDVWVFAV</sequence>
<keyword evidence="3" id="KW-1185">Reference proteome</keyword>
<feature type="region of interest" description="Disordered" evidence="1">
    <location>
        <begin position="69"/>
        <end position="102"/>
    </location>
</feature>
<accession>A0A1U7LKV9</accession>